<evidence type="ECO:0000256" key="3">
    <source>
        <dbReference type="ARBA" id="ARBA00022857"/>
    </source>
</evidence>
<dbReference type="Gene3D" id="3.40.50.10330">
    <property type="entry name" value="Probable inorganic polyphosphate/atp-NAD kinase, domain 1"/>
    <property type="match status" value="1"/>
</dbReference>
<evidence type="ECO:0000256" key="2">
    <source>
        <dbReference type="ARBA" id="ARBA00022777"/>
    </source>
</evidence>
<dbReference type="GO" id="GO:0051287">
    <property type="term" value="F:NAD binding"/>
    <property type="evidence" value="ECO:0007669"/>
    <property type="project" value="UniProtKB-ARBA"/>
</dbReference>
<dbReference type="HAMAP" id="MF_00361">
    <property type="entry name" value="NAD_kinase"/>
    <property type="match status" value="1"/>
</dbReference>
<gene>
    <name evidence="7" type="primary">ppnK</name>
    <name evidence="6" type="synonym">nadK</name>
    <name evidence="7" type="ORF">SSCH_1440006</name>
</gene>
<dbReference type="PANTHER" id="PTHR20275">
    <property type="entry name" value="NAD KINASE"/>
    <property type="match status" value="1"/>
</dbReference>
<dbReference type="Pfam" id="PF20143">
    <property type="entry name" value="NAD_kinase_C"/>
    <property type="match status" value="1"/>
</dbReference>
<comment type="caution">
    <text evidence="6">Lacks conserved residue(s) required for the propagation of feature annotation.</text>
</comment>
<dbReference type="EC" id="2.7.1.23" evidence="6"/>
<evidence type="ECO:0000256" key="1">
    <source>
        <dbReference type="ARBA" id="ARBA00022679"/>
    </source>
</evidence>
<organism evidence="7 8">
    <name type="scientific">Syntrophaceticus schinkii</name>
    <dbReference type="NCBI Taxonomy" id="499207"/>
    <lineage>
        <taxon>Bacteria</taxon>
        <taxon>Bacillati</taxon>
        <taxon>Bacillota</taxon>
        <taxon>Clostridia</taxon>
        <taxon>Thermoanaerobacterales</taxon>
        <taxon>Thermoanaerobacterales Family III. Incertae Sedis</taxon>
        <taxon>Syntrophaceticus</taxon>
    </lineage>
</organism>
<comment type="catalytic activity">
    <reaction evidence="5 6">
        <text>NAD(+) + ATP = ADP + NADP(+) + H(+)</text>
        <dbReference type="Rhea" id="RHEA:18629"/>
        <dbReference type="ChEBI" id="CHEBI:15378"/>
        <dbReference type="ChEBI" id="CHEBI:30616"/>
        <dbReference type="ChEBI" id="CHEBI:57540"/>
        <dbReference type="ChEBI" id="CHEBI:58349"/>
        <dbReference type="ChEBI" id="CHEBI:456216"/>
        <dbReference type="EC" id="2.7.1.23"/>
    </reaction>
</comment>
<dbReference type="GO" id="GO:0003951">
    <property type="term" value="F:NAD+ kinase activity"/>
    <property type="evidence" value="ECO:0007669"/>
    <property type="project" value="UniProtKB-UniRule"/>
</dbReference>
<dbReference type="InterPro" id="IPR017438">
    <property type="entry name" value="ATP-NAD_kinase_N"/>
</dbReference>
<evidence type="ECO:0000256" key="4">
    <source>
        <dbReference type="ARBA" id="ARBA00023027"/>
    </source>
</evidence>
<keyword evidence="8" id="KW-1185">Reference proteome</keyword>
<dbReference type="SUPFAM" id="SSF111331">
    <property type="entry name" value="NAD kinase/diacylglycerol kinase-like"/>
    <property type="match status" value="1"/>
</dbReference>
<dbReference type="GO" id="GO:0006741">
    <property type="term" value="P:NADP+ biosynthetic process"/>
    <property type="evidence" value="ECO:0007669"/>
    <property type="project" value="UniProtKB-UniRule"/>
</dbReference>
<accession>A0A0B7MJ98</accession>
<dbReference type="EMBL" id="CDRZ01000051">
    <property type="protein sequence ID" value="CEO88066.1"/>
    <property type="molecule type" value="Genomic_DNA"/>
</dbReference>
<name>A0A0B7MJ98_9FIRM</name>
<feature type="binding site" evidence="6">
    <location>
        <position position="169"/>
    </location>
    <ligand>
        <name>NAD(+)</name>
        <dbReference type="ChEBI" id="CHEBI:57540"/>
    </ligand>
</feature>
<dbReference type="PANTHER" id="PTHR20275:SF0">
    <property type="entry name" value="NAD KINASE"/>
    <property type="match status" value="1"/>
</dbReference>
<dbReference type="InterPro" id="IPR017437">
    <property type="entry name" value="ATP-NAD_kinase_PpnK-typ_C"/>
</dbReference>
<dbReference type="GO" id="GO:0019674">
    <property type="term" value="P:NAD+ metabolic process"/>
    <property type="evidence" value="ECO:0007669"/>
    <property type="project" value="InterPro"/>
</dbReference>
<dbReference type="Pfam" id="PF01513">
    <property type="entry name" value="NAD_kinase"/>
    <property type="match status" value="1"/>
</dbReference>
<reference evidence="8" key="1">
    <citation type="submission" date="2015-01" db="EMBL/GenBank/DDBJ databases">
        <authorList>
            <person name="Manzoor Shahid"/>
            <person name="Zubair Saima"/>
        </authorList>
    </citation>
    <scope>NUCLEOTIDE SEQUENCE [LARGE SCALE GENOMIC DNA]</scope>
    <source>
        <strain evidence="8">Sp3</strain>
    </source>
</reference>
<comment type="subcellular location">
    <subcellularLocation>
        <location evidence="6">Cytoplasm</location>
    </subcellularLocation>
</comment>
<feature type="binding site" evidence="6">
    <location>
        <begin position="140"/>
        <end position="141"/>
    </location>
    <ligand>
        <name>NAD(+)</name>
        <dbReference type="ChEBI" id="CHEBI:57540"/>
    </ligand>
</feature>
<evidence type="ECO:0000313" key="8">
    <source>
        <dbReference type="Proteomes" id="UP000046155"/>
    </source>
</evidence>
<comment type="function">
    <text evidence="6">Involved in the regulation of the intracellular balance of NAD and NADP, and is a key enzyme in the biosynthesis of NADP. Catalyzes specifically the phosphorylation on 2'-hydroxyl of the adenosine moiety of NAD to yield NADP.</text>
</comment>
<sequence>MISGGEGWFPLQIAIVYKDDHKAYSLARKVGDELSSRGSSSSILSFYQIAEDNCPQADLVMVLGGDGTLLKTARCYAYRGTPILGVNMGTVGFLSSIEPDQLMGYLDDLLNWEFGLEERIMIEVSLKRGERELFCGLAVNDAVVRTNTSHTILLTLQVNGKHYTNYLGDGVICATPTGSTAYSYSAGGPILDAALKALVITPICPQLSEARALVVSSSEQIALQLRSDYSAFLCLDGAEDVEIQRGDRVLINQSSLVTRLVQLNNVKHSSDAAQTIYKRGMIRVQ</sequence>
<dbReference type="GO" id="GO:0005737">
    <property type="term" value="C:cytoplasm"/>
    <property type="evidence" value="ECO:0007669"/>
    <property type="project" value="UniProtKB-SubCell"/>
</dbReference>
<keyword evidence="3 6" id="KW-0521">NADP</keyword>
<keyword evidence="6" id="KW-0547">Nucleotide-binding</keyword>
<keyword evidence="6" id="KW-0067">ATP-binding</keyword>
<dbReference type="InterPro" id="IPR002504">
    <property type="entry name" value="NADK"/>
</dbReference>
<comment type="cofactor">
    <cofactor evidence="6">
        <name>a divalent metal cation</name>
        <dbReference type="ChEBI" id="CHEBI:60240"/>
    </cofactor>
</comment>
<feature type="binding site" evidence="6">
    <location>
        <begin position="180"/>
        <end position="185"/>
    </location>
    <ligand>
        <name>NAD(+)</name>
        <dbReference type="ChEBI" id="CHEBI:57540"/>
    </ligand>
</feature>
<dbReference type="GO" id="GO:0046872">
    <property type="term" value="F:metal ion binding"/>
    <property type="evidence" value="ECO:0007669"/>
    <property type="project" value="UniProtKB-UniRule"/>
</dbReference>
<feature type="binding site" evidence="6">
    <location>
        <begin position="66"/>
        <end position="67"/>
    </location>
    <ligand>
        <name>NAD(+)</name>
        <dbReference type="ChEBI" id="CHEBI:57540"/>
    </ligand>
</feature>
<dbReference type="Gene3D" id="2.60.200.30">
    <property type="entry name" value="Probable inorganic polyphosphate/atp-NAD kinase, domain 2"/>
    <property type="match status" value="1"/>
</dbReference>
<feature type="binding site" evidence="6">
    <location>
        <position position="71"/>
    </location>
    <ligand>
        <name>NAD(+)</name>
        <dbReference type="ChEBI" id="CHEBI:57540"/>
    </ligand>
</feature>
<dbReference type="AlphaFoldDB" id="A0A0B7MJ98"/>
<evidence type="ECO:0000256" key="5">
    <source>
        <dbReference type="ARBA" id="ARBA00047925"/>
    </source>
</evidence>
<keyword evidence="1 6" id="KW-0808">Transferase</keyword>
<evidence type="ECO:0000313" key="7">
    <source>
        <dbReference type="EMBL" id="CEO88066.1"/>
    </source>
</evidence>
<dbReference type="Proteomes" id="UP000046155">
    <property type="component" value="Unassembled WGS sequence"/>
</dbReference>
<keyword evidence="6" id="KW-0963">Cytoplasm</keyword>
<protein>
    <recommendedName>
        <fullName evidence="6">NAD kinase</fullName>
        <ecNumber evidence="6">2.7.1.23</ecNumber>
    </recommendedName>
    <alternativeName>
        <fullName evidence="6">ATP-dependent NAD kinase</fullName>
    </alternativeName>
</protein>
<comment type="similarity">
    <text evidence="6">Belongs to the NAD kinase family.</text>
</comment>
<keyword evidence="4 6" id="KW-0520">NAD</keyword>
<dbReference type="GO" id="GO:0005524">
    <property type="term" value="F:ATP binding"/>
    <property type="evidence" value="ECO:0007669"/>
    <property type="project" value="UniProtKB-KW"/>
</dbReference>
<proteinExistence type="inferred from homology"/>
<dbReference type="InterPro" id="IPR016064">
    <property type="entry name" value="NAD/diacylglycerol_kinase_sf"/>
</dbReference>
<keyword evidence="2 6" id="KW-0418">Kinase</keyword>
<feature type="active site" description="Proton acceptor" evidence="6">
    <location>
        <position position="66"/>
    </location>
</feature>
<evidence type="ECO:0000256" key="6">
    <source>
        <dbReference type="HAMAP-Rule" id="MF_00361"/>
    </source>
</evidence>